<keyword evidence="6 9" id="KW-0508">mRNA splicing</keyword>
<dbReference type="PANTHER" id="PTHR23338">
    <property type="entry name" value="SMALL NUCLEAR RIBONUCLEOPROTEIN SM"/>
    <property type="match status" value="1"/>
</dbReference>
<keyword evidence="5 9" id="KW-0507">mRNA processing</keyword>
<protein>
    <recommendedName>
        <fullName evidence="9">Small nuclear ribonucleoprotein Sm D3</fullName>
        <shortName evidence="9">Sm-D3</shortName>
    </recommendedName>
    <alternativeName>
        <fullName evidence="9">snRNP core protein D3</fullName>
    </alternativeName>
</protein>
<dbReference type="InterPro" id="IPR001163">
    <property type="entry name" value="Sm_dom_euk/arc"/>
</dbReference>
<dbReference type="InterPro" id="IPR047575">
    <property type="entry name" value="Sm"/>
</dbReference>
<reference evidence="13" key="1">
    <citation type="submission" date="2015-09" db="EMBL/GenBank/DDBJ databases">
        <authorList>
            <consortium name="Pathogen Informatics"/>
        </authorList>
    </citation>
    <scope>NUCLEOTIDE SEQUENCE [LARGE SCALE GENOMIC DNA]</scope>
    <source>
        <strain evidence="13">Lake Konstanz</strain>
    </source>
</reference>
<dbReference type="OrthoDB" id="6425924at2759"/>
<feature type="domain" description="Sm" evidence="11">
    <location>
        <begin position="5"/>
        <end position="78"/>
    </location>
</feature>
<keyword evidence="7 9" id="KW-0539">Nucleus</keyword>
<comment type="similarity">
    <text evidence="3 9">Belongs to the snRNP core protein family.</text>
</comment>
<dbReference type="GO" id="GO:0000387">
    <property type="term" value="P:spliceosomal snRNP assembly"/>
    <property type="evidence" value="ECO:0007669"/>
    <property type="project" value="UniProtKB-UniRule"/>
</dbReference>
<evidence type="ECO:0000256" key="8">
    <source>
        <dbReference type="ARBA" id="ARBA00023274"/>
    </source>
</evidence>
<evidence type="ECO:0000256" key="5">
    <source>
        <dbReference type="ARBA" id="ARBA00022664"/>
    </source>
</evidence>
<dbReference type="Proteomes" id="UP000051952">
    <property type="component" value="Unassembled WGS sequence"/>
</dbReference>
<evidence type="ECO:0000313" key="13">
    <source>
        <dbReference type="Proteomes" id="UP000051952"/>
    </source>
</evidence>
<dbReference type="FunFam" id="2.30.30.100:FF:000058">
    <property type="entry name" value="Small nuclear ribonucleoprotein Sm D3"/>
    <property type="match status" value="1"/>
</dbReference>
<evidence type="ECO:0000259" key="11">
    <source>
        <dbReference type="PROSITE" id="PS52002"/>
    </source>
</evidence>
<evidence type="ECO:0000256" key="10">
    <source>
        <dbReference type="SAM" id="MobiDB-lite"/>
    </source>
</evidence>
<evidence type="ECO:0000256" key="1">
    <source>
        <dbReference type="ARBA" id="ARBA00004123"/>
    </source>
</evidence>
<dbReference type="AlphaFoldDB" id="A0A0S4KRF8"/>
<dbReference type="OMA" id="CQMSAIT"/>
<evidence type="ECO:0000313" key="12">
    <source>
        <dbReference type="EMBL" id="CUI15571.1"/>
    </source>
</evidence>
<dbReference type="GO" id="GO:0005681">
    <property type="term" value="C:spliceosomal complex"/>
    <property type="evidence" value="ECO:0007669"/>
    <property type="project" value="InterPro"/>
</dbReference>
<dbReference type="EMBL" id="CYKH01002252">
    <property type="protein sequence ID" value="CUI15571.1"/>
    <property type="molecule type" value="Genomic_DNA"/>
</dbReference>
<keyword evidence="8 9" id="KW-0687">Ribonucleoprotein</keyword>
<keyword evidence="13" id="KW-1185">Reference proteome</keyword>
<evidence type="ECO:0000256" key="9">
    <source>
        <dbReference type="RuleBase" id="RU365050"/>
    </source>
</evidence>
<comment type="subcellular location">
    <subcellularLocation>
        <location evidence="2">Cytoplasm</location>
        <location evidence="2">Cytosol</location>
    </subcellularLocation>
    <subcellularLocation>
        <location evidence="1 9">Nucleus</location>
    </subcellularLocation>
</comment>
<keyword evidence="4" id="KW-0963">Cytoplasm</keyword>
<accession>A0A0S4KRF8</accession>
<dbReference type="SMART" id="SM00651">
    <property type="entry name" value="Sm"/>
    <property type="match status" value="1"/>
</dbReference>
<evidence type="ECO:0000256" key="2">
    <source>
        <dbReference type="ARBA" id="ARBA00004514"/>
    </source>
</evidence>
<evidence type="ECO:0000256" key="6">
    <source>
        <dbReference type="ARBA" id="ARBA00023187"/>
    </source>
</evidence>
<gene>
    <name evidence="12" type="ORF">BSAL_48470</name>
</gene>
<evidence type="ECO:0000256" key="4">
    <source>
        <dbReference type="ARBA" id="ARBA00022490"/>
    </source>
</evidence>
<sequence length="125" mass="13098">MTDGIPVKILLDAVGTQVYLELETGESYSGRLTNVEDNMNVQLQDATKTSRNGKSTSSLKSVYVRGSNVVLFQLPDALASSPAIQAAMAITDSKSDARGAGSGFGGGRLGEKKTAGKKRDRAESS</sequence>
<feature type="region of interest" description="Disordered" evidence="10">
    <location>
        <begin position="95"/>
        <end position="125"/>
    </location>
</feature>
<dbReference type="CDD" id="cd01721">
    <property type="entry name" value="Sm_D3"/>
    <property type="match status" value="1"/>
</dbReference>
<evidence type="ECO:0000256" key="7">
    <source>
        <dbReference type="ARBA" id="ARBA00023242"/>
    </source>
</evidence>
<evidence type="ECO:0000256" key="3">
    <source>
        <dbReference type="ARBA" id="ARBA00008146"/>
    </source>
</evidence>
<proteinExistence type="inferred from homology"/>
<dbReference type="InterPro" id="IPR010920">
    <property type="entry name" value="LSM_dom_sf"/>
</dbReference>
<name>A0A0S4KRF8_BODSA</name>
<dbReference type="SUPFAM" id="SSF50182">
    <property type="entry name" value="Sm-like ribonucleoproteins"/>
    <property type="match status" value="1"/>
</dbReference>
<dbReference type="InterPro" id="IPR027141">
    <property type="entry name" value="LSm4/Sm_D1/D3"/>
</dbReference>
<dbReference type="GO" id="GO:0005829">
    <property type="term" value="C:cytosol"/>
    <property type="evidence" value="ECO:0007669"/>
    <property type="project" value="UniProtKB-SubCell"/>
</dbReference>
<dbReference type="GO" id="GO:0003723">
    <property type="term" value="F:RNA binding"/>
    <property type="evidence" value="ECO:0007669"/>
    <property type="project" value="InterPro"/>
</dbReference>
<dbReference type="PROSITE" id="PS52002">
    <property type="entry name" value="SM"/>
    <property type="match status" value="1"/>
</dbReference>
<dbReference type="Pfam" id="PF01423">
    <property type="entry name" value="LSM"/>
    <property type="match status" value="1"/>
</dbReference>
<dbReference type="InterPro" id="IPR034099">
    <property type="entry name" value="SmD3"/>
</dbReference>
<dbReference type="VEuPathDB" id="TriTrypDB:BSAL_48470"/>
<organism evidence="12 13">
    <name type="scientific">Bodo saltans</name>
    <name type="common">Flagellated protozoan</name>
    <dbReference type="NCBI Taxonomy" id="75058"/>
    <lineage>
        <taxon>Eukaryota</taxon>
        <taxon>Discoba</taxon>
        <taxon>Euglenozoa</taxon>
        <taxon>Kinetoplastea</taxon>
        <taxon>Metakinetoplastina</taxon>
        <taxon>Eubodonida</taxon>
        <taxon>Bodonidae</taxon>
        <taxon>Bodo</taxon>
    </lineage>
</organism>
<dbReference type="Gene3D" id="2.30.30.100">
    <property type="match status" value="1"/>
</dbReference>